<feature type="compositionally biased region" description="Low complexity" evidence="2">
    <location>
        <begin position="475"/>
        <end position="508"/>
    </location>
</feature>
<feature type="compositionally biased region" description="Acidic residues" evidence="2">
    <location>
        <begin position="428"/>
        <end position="455"/>
    </location>
</feature>
<evidence type="ECO:0000313" key="5">
    <source>
        <dbReference type="Proteomes" id="UP000027195"/>
    </source>
</evidence>
<dbReference type="AlphaFoldDB" id="A0A067MFS2"/>
<evidence type="ECO:0000259" key="3">
    <source>
        <dbReference type="PROSITE" id="PS50157"/>
    </source>
</evidence>
<dbReference type="OrthoDB" id="654211at2759"/>
<dbReference type="GO" id="GO:0008270">
    <property type="term" value="F:zinc ion binding"/>
    <property type="evidence" value="ECO:0007669"/>
    <property type="project" value="UniProtKB-KW"/>
</dbReference>
<dbReference type="Proteomes" id="UP000027195">
    <property type="component" value="Unassembled WGS sequence"/>
</dbReference>
<evidence type="ECO:0000256" key="1">
    <source>
        <dbReference type="PROSITE-ProRule" id="PRU00042"/>
    </source>
</evidence>
<dbReference type="PROSITE" id="PS50157">
    <property type="entry name" value="ZINC_FINGER_C2H2_2"/>
    <property type="match status" value="1"/>
</dbReference>
<evidence type="ECO:0000313" key="4">
    <source>
        <dbReference type="EMBL" id="KDQ10737.1"/>
    </source>
</evidence>
<reference evidence="5" key="1">
    <citation type="journal article" date="2014" name="Proc. Natl. Acad. Sci. U.S.A.">
        <title>Extensive sampling of basidiomycete genomes demonstrates inadequacy of the white-rot/brown-rot paradigm for wood decay fungi.</title>
        <authorList>
            <person name="Riley R."/>
            <person name="Salamov A.A."/>
            <person name="Brown D.W."/>
            <person name="Nagy L.G."/>
            <person name="Floudas D."/>
            <person name="Held B.W."/>
            <person name="Levasseur A."/>
            <person name="Lombard V."/>
            <person name="Morin E."/>
            <person name="Otillar R."/>
            <person name="Lindquist E.A."/>
            <person name="Sun H."/>
            <person name="LaButti K.M."/>
            <person name="Schmutz J."/>
            <person name="Jabbour D."/>
            <person name="Luo H."/>
            <person name="Baker S.E."/>
            <person name="Pisabarro A.G."/>
            <person name="Walton J.D."/>
            <person name="Blanchette R.A."/>
            <person name="Henrissat B."/>
            <person name="Martin F."/>
            <person name="Cullen D."/>
            <person name="Hibbett D.S."/>
            <person name="Grigoriev I.V."/>
        </authorList>
    </citation>
    <scope>NUCLEOTIDE SEQUENCE [LARGE SCALE GENOMIC DNA]</scope>
    <source>
        <strain evidence="5">FD-172 SS1</strain>
    </source>
</reference>
<dbReference type="Gene3D" id="3.30.160.60">
    <property type="entry name" value="Classic Zinc Finger"/>
    <property type="match status" value="1"/>
</dbReference>
<feature type="domain" description="C2H2-type" evidence="3">
    <location>
        <begin position="556"/>
        <end position="585"/>
    </location>
</feature>
<sequence length="627" mass="67717">MEHKAWTTAQGDAFMGLRTTPAPLSTAKRSSLVDALNNVTSHDALRPGRKLSARSINIPSSPPSDFAGHSARSLTHLSLIANSPAFNALNSTPTSRLVLHRLPLRKIPPALPMSAPPSSTDTTFRLGRLSIHDIAADIPTPITFSYPPEPTIDGLFDEKFDQNGEPKPILATAVRLSLGSNLAANELMPWSYSTATFAFGACEPTFPWLGRNSPFTKLARDQSAQTALARRLARRDSMASATSAKSFGDPFLSDESTPRAFSFGSLYPEPCQIEHPKRVKEWLRSAAEPVTDQCLPPTAFTFSPLCAEPELSNDEVIDAEGFDPDEDEDGVVDAYGFKHAFSSASGWRASSRASTPSSASSPSAPSSPPTPPKEIGRANSTMASPSIRPSIGLPSRARRGPKRIALSDSEDHPSPARVSGKSKAGAYFEEDPHDDHSDSDDLDDRDGEWEEDWASEAESVAYSASSSGSKRKRAAPSIRSAASSTTSTRTSPMSAPASTSRAARSAPKPRSHDTAPSQSISILHLDPPIFSTEATAKAWYVQQDVKPFSKDGRKRWACPYGDCAKSCSKKGDVPRHMVTHSNENLEKRWCSCGGEFSRQYALDRHLKVAPKSCYDPRLHAARALSKS</sequence>
<evidence type="ECO:0000256" key="2">
    <source>
        <dbReference type="SAM" id="MobiDB-lite"/>
    </source>
</evidence>
<keyword evidence="5" id="KW-1185">Reference proteome</keyword>
<dbReference type="InterPro" id="IPR013087">
    <property type="entry name" value="Znf_C2H2_type"/>
</dbReference>
<keyword evidence="1" id="KW-0479">Metal-binding</keyword>
<dbReference type="HOGENOM" id="CLU_436120_0_0_1"/>
<feature type="compositionally biased region" description="Low complexity" evidence="2">
    <location>
        <begin position="456"/>
        <end position="468"/>
    </location>
</feature>
<proteinExistence type="predicted"/>
<gene>
    <name evidence="4" type="ORF">BOTBODRAFT_57932</name>
</gene>
<organism evidence="4 5">
    <name type="scientific">Botryobasidium botryosum (strain FD-172 SS1)</name>
    <dbReference type="NCBI Taxonomy" id="930990"/>
    <lineage>
        <taxon>Eukaryota</taxon>
        <taxon>Fungi</taxon>
        <taxon>Dikarya</taxon>
        <taxon>Basidiomycota</taxon>
        <taxon>Agaricomycotina</taxon>
        <taxon>Agaricomycetes</taxon>
        <taxon>Cantharellales</taxon>
        <taxon>Botryobasidiaceae</taxon>
        <taxon>Botryobasidium</taxon>
    </lineage>
</organism>
<dbReference type="EMBL" id="KL198065">
    <property type="protein sequence ID" value="KDQ10737.1"/>
    <property type="molecule type" value="Genomic_DNA"/>
</dbReference>
<keyword evidence="1" id="KW-0863">Zinc-finger</keyword>
<feature type="region of interest" description="Disordered" evidence="2">
    <location>
        <begin position="346"/>
        <end position="521"/>
    </location>
</feature>
<accession>A0A067MFS2</accession>
<feature type="compositionally biased region" description="Low complexity" evidence="2">
    <location>
        <begin position="346"/>
        <end position="364"/>
    </location>
</feature>
<keyword evidence="1" id="KW-0862">Zinc</keyword>
<protein>
    <recommendedName>
        <fullName evidence="3">C2H2-type domain-containing protein</fullName>
    </recommendedName>
</protein>
<dbReference type="PROSITE" id="PS00028">
    <property type="entry name" value="ZINC_FINGER_C2H2_1"/>
    <property type="match status" value="1"/>
</dbReference>
<dbReference type="InParanoid" id="A0A067MFS2"/>
<name>A0A067MFS2_BOTB1</name>